<comment type="caution">
    <text evidence="2">The sequence shown here is derived from an EMBL/GenBank/DDBJ whole genome shotgun (WGS) entry which is preliminary data.</text>
</comment>
<evidence type="ECO:0000313" key="2">
    <source>
        <dbReference type="EMBL" id="HJG90502.1"/>
    </source>
</evidence>
<feature type="transmembrane region" description="Helical" evidence="1">
    <location>
        <begin position="199"/>
        <end position="220"/>
    </location>
</feature>
<dbReference type="AlphaFoldDB" id="A0A921SWJ7"/>
<keyword evidence="1" id="KW-0812">Transmembrane</keyword>
<dbReference type="EMBL" id="DYUE01000056">
    <property type="protein sequence ID" value="HJG90502.1"/>
    <property type="molecule type" value="Genomic_DNA"/>
</dbReference>
<feature type="transmembrane region" description="Helical" evidence="1">
    <location>
        <begin position="226"/>
        <end position="247"/>
    </location>
</feature>
<reference evidence="2" key="2">
    <citation type="submission" date="2021-09" db="EMBL/GenBank/DDBJ databases">
        <authorList>
            <person name="Gilroy R."/>
        </authorList>
    </citation>
    <scope>NUCLEOTIDE SEQUENCE</scope>
    <source>
        <strain evidence="2">ChiGjej5B5-22894</strain>
    </source>
</reference>
<feature type="transmembrane region" description="Helical" evidence="1">
    <location>
        <begin position="56"/>
        <end position="76"/>
    </location>
</feature>
<gene>
    <name evidence="2" type="ORF">K8V81_02125</name>
</gene>
<sequence length="248" mass="24386">MTAPERAPLGATLALLIAVVSMTGSLSPMLMAASIALFSLVLGLAWPALLELPSPVGTRVVVAGTGILGALVAVLAPERLSPVSGVVMVCAAGVFASFLHQMLRRERRHLTESLTGTVAGAFVSGISASWVIAQSAATGGDSAGLITAIAAGLGVTLLLNTSPLPGPVRLALAILAGSAVTAWLLISLFAVAPMVAAGVALVTAIGAGCAHLLAGSPLVAKEPVPSLAVGVVPVATVGVVAHLAVLLI</sequence>
<dbReference type="Proteomes" id="UP000742460">
    <property type="component" value="Unassembled WGS sequence"/>
</dbReference>
<proteinExistence type="predicted"/>
<name>A0A921SWJ7_9MICO</name>
<feature type="transmembrane region" description="Helical" evidence="1">
    <location>
        <begin position="170"/>
        <end position="192"/>
    </location>
</feature>
<protein>
    <submittedName>
        <fullName evidence="2">Uncharacterized protein</fullName>
    </submittedName>
</protein>
<organism evidence="2 3">
    <name type="scientific">Brachybacterium massiliense</name>
    <dbReference type="NCBI Taxonomy" id="1755098"/>
    <lineage>
        <taxon>Bacteria</taxon>
        <taxon>Bacillati</taxon>
        <taxon>Actinomycetota</taxon>
        <taxon>Actinomycetes</taxon>
        <taxon>Micrococcales</taxon>
        <taxon>Dermabacteraceae</taxon>
        <taxon>Brachybacterium</taxon>
    </lineage>
</organism>
<keyword evidence="1" id="KW-0472">Membrane</keyword>
<feature type="transmembrane region" description="Helical" evidence="1">
    <location>
        <begin position="114"/>
        <end position="133"/>
    </location>
</feature>
<evidence type="ECO:0000256" key="1">
    <source>
        <dbReference type="SAM" id="Phobius"/>
    </source>
</evidence>
<feature type="transmembrane region" description="Helical" evidence="1">
    <location>
        <begin position="83"/>
        <end position="102"/>
    </location>
</feature>
<keyword evidence="1" id="KW-1133">Transmembrane helix</keyword>
<accession>A0A921SWJ7</accession>
<feature type="transmembrane region" description="Helical" evidence="1">
    <location>
        <begin position="145"/>
        <end position="164"/>
    </location>
</feature>
<evidence type="ECO:0000313" key="3">
    <source>
        <dbReference type="Proteomes" id="UP000742460"/>
    </source>
</evidence>
<reference evidence="2" key="1">
    <citation type="journal article" date="2021" name="PeerJ">
        <title>Extensive microbial diversity within the chicken gut microbiome revealed by metagenomics and culture.</title>
        <authorList>
            <person name="Gilroy R."/>
            <person name="Ravi A."/>
            <person name="Getino M."/>
            <person name="Pursley I."/>
            <person name="Horton D.L."/>
            <person name="Alikhan N.F."/>
            <person name="Baker D."/>
            <person name="Gharbi K."/>
            <person name="Hall N."/>
            <person name="Watson M."/>
            <person name="Adriaenssens E.M."/>
            <person name="Foster-Nyarko E."/>
            <person name="Jarju S."/>
            <person name="Secka A."/>
            <person name="Antonio M."/>
            <person name="Oren A."/>
            <person name="Chaudhuri R.R."/>
            <person name="La Ragione R."/>
            <person name="Hildebrand F."/>
            <person name="Pallen M.J."/>
        </authorList>
    </citation>
    <scope>NUCLEOTIDE SEQUENCE</scope>
    <source>
        <strain evidence="2">ChiGjej5B5-22894</strain>
    </source>
</reference>